<dbReference type="CTD" id="78777471"/>
<accession>A0A6A5FUB8</accession>
<dbReference type="Proteomes" id="UP000483820">
    <property type="component" value="Chromosome X"/>
</dbReference>
<gene>
    <name evidence="2" type="ORF">GCK72_022547</name>
</gene>
<organism evidence="2 3">
    <name type="scientific">Caenorhabditis remanei</name>
    <name type="common">Caenorhabditis vulgaris</name>
    <dbReference type="NCBI Taxonomy" id="31234"/>
    <lineage>
        <taxon>Eukaryota</taxon>
        <taxon>Metazoa</taxon>
        <taxon>Ecdysozoa</taxon>
        <taxon>Nematoda</taxon>
        <taxon>Chromadorea</taxon>
        <taxon>Rhabditida</taxon>
        <taxon>Rhabditina</taxon>
        <taxon>Rhabditomorpha</taxon>
        <taxon>Rhabditoidea</taxon>
        <taxon>Rhabditidae</taxon>
        <taxon>Peloderinae</taxon>
        <taxon>Caenorhabditis</taxon>
    </lineage>
</organism>
<proteinExistence type="predicted"/>
<comment type="caution">
    <text evidence="2">The sequence shown here is derived from an EMBL/GenBank/DDBJ whole genome shotgun (WGS) entry which is preliminary data.</text>
</comment>
<evidence type="ECO:0000313" key="2">
    <source>
        <dbReference type="EMBL" id="KAF1746095.1"/>
    </source>
</evidence>
<reference evidence="2 3" key="1">
    <citation type="submission" date="2019-12" db="EMBL/GenBank/DDBJ databases">
        <title>Chromosome-level assembly of the Caenorhabditis remanei genome.</title>
        <authorList>
            <person name="Teterina A.A."/>
            <person name="Willis J.H."/>
            <person name="Phillips P.C."/>
        </authorList>
    </citation>
    <scope>NUCLEOTIDE SEQUENCE [LARGE SCALE GENOMIC DNA]</scope>
    <source>
        <strain evidence="2 3">PX506</strain>
        <tissue evidence="2">Whole organism</tissue>
    </source>
</reference>
<feature type="region of interest" description="Disordered" evidence="1">
    <location>
        <begin position="36"/>
        <end position="69"/>
    </location>
</feature>
<dbReference type="GeneID" id="78777471"/>
<evidence type="ECO:0000313" key="3">
    <source>
        <dbReference type="Proteomes" id="UP000483820"/>
    </source>
</evidence>
<dbReference type="AlphaFoldDB" id="A0A6A5FUB8"/>
<dbReference type="KEGG" id="crq:GCK72_022547"/>
<evidence type="ECO:0000256" key="1">
    <source>
        <dbReference type="SAM" id="MobiDB-lite"/>
    </source>
</evidence>
<sequence length="69" mass="7350">MSTLGKERLRYVINALALFSSEAGIPGLPGKYQDCEETQGMKNNGGLSGLSGRDTLKGGSGINENREFD</sequence>
<name>A0A6A5FUB8_CAERE</name>
<dbReference type="EMBL" id="WUAV01000006">
    <property type="protein sequence ID" value="KAF1746095.1"/>
    <property type="molecule type" value="Genomic_DNA"/>
</dbReference>
<dbReference type="RefSeq" id="XP_053578461.1">
    <property type="nucleotide sequence ID" value="XM_053734895.1"/>
</dbReference>
<protein>
    <submittedName>
        <fullName evidence="2">Uncharacterized protein</fullName>
    </submittedName>
</protein>